<dbReference type="Pfam" id="PF02686">
    <property type="entry name" value="GatC"/>
    <property type="match status" value="1"/>
</dbReference>
<comment type="function">
    <text evidence="1">Allows the formation of correctly charged Asn-tRNA(Asn) or Gln-tRNA(Gln) through the transamidation of misacylated Asp-tRNA(Asn) or Glu-tRNA(Gln) in organisms which lack either or both of asparaginyl-tRNA or glutaminyl-tRNA synthetases. The reaction takes place in the presence of glutamine and ATP through an activated phospho-Asp-tRNA(Asn) or phospho-Glu-tRNA(Gln).</text>
</comment>
<evidence type="ECO:0000256" key="1">
    <source>
        <dbReference type="HAMAP-Rule" id="MF_00122"/>
    </source>
</evidence>
<dbReference type="EC" id="6.3.5.-" evidence="1"/>
<dbReference type="Proteomes" id="UP001424459">
    <property type="component" value="Unassembled WGS sequence"/>
</dbReference>
<dbReference type="EMBL" id="BAABBR010000001">
    <property type="protein sequence ID" value="GAA4039532.1"/>
    <property type="molecule type" value="Genomic_DNA"/>
</dbReference>
<comment type="catalytic activity">
    <reaction evidence="1">
        <text>L-aspartyl-tRNA(Asn) + L-glutamine + ATP + H2O = L-asparaginyl-tRNA(Asn) + L-glutamate + ADP + phosphate + 2 H(+)</text>
        <dbReference type="Rhea" id="RHEA:14513"/>
        <dbReference type="Rhea" id="RHEA-COMP:9674"/>
        <dbReference type="Rhea" id="RHEA-COMP:9677"/>
        <dbReference type="ChEBI" id="CHEBI:15377"/>
        <dbReference type="ChEBI" id="CHEBI:15378"/>
        <dbReference type="ChEBI" id="CHEBI:29985"/>
        <dbReference type="ChEBI" id="CHEBI:30616"/>
        <dbReference type="ChEBI" id="CHEBI:43474"/>
        <dbReference type="ChEBI" id="CHEBI:58359"/>
        <dbReference type="ChEBI" id="CHEBI:78515"/>
        <dbReference type="ChEBI" id="CHEBI:78516"/>
        <dbReference type="ChEBI" id="CHEBI:456216"/>
    </reaction>
</comment>
<dbReference type="PANTHER" id="PTHR15004:SF0">
    <property type="entry name" value="GLUTAMYL-TRNA(GLN) AMIDOTRANSFERASE SUBUNIT C, MITOCHONDRIAL"/>
    <property type="match status" value="1"/>
</dbReference>
<dbReference type="Gene3D" id="1.10.20.60">
    <property type="entry name" value="Glu-tRNAGln amidotransferase C subunit, N-terminal domain"/>
    <property type="match status" value="1"/>
</dbReference>
<organism evidence="2 3">
    <name type="scientific">Sphingomonas rosea</name>
    <dbReference type="NCBI Taxonomy" id="335605"/>
    <lineage>
        <taxon>Bacteria</taxon>
        <taxon>Pseudomonadati</taxon>
        <taxon>Pseudomonadota</taxon>
        <taxon>Alphaproteobacteria</taxon>
        <taxon>Sphingomonadales</taxon>
        <taxon>Sphingomonadaceae</taxon>
        <taxon>Sphingomonas</taxon>
    </lineage>
</organism>
<keyword evidence="1" id="KW-0436">Ligase</keyword>
<dbReference type="PANTHER" id="PTHR15004">
    <property type="entry name" value="GLUTAMYL-TRNA(GLN) AMIDOTRANSFERASE SUBUNIT C, MITOCHONDRIAL"/>
    <property type="match status" value="1"/>
</dbReference>
<dbReference type="InterPro" id="IPR003837">
    <property type="entry name" value="GatC"/>
</dbReference>
<protein>
    <recommendedName>
        <fullName evidence="1">Aspartyl/glutamyl-tRNA(Asn/Gln) amidotransferase subunit C</fullName>
        <shortName evidence="1">Asp/Glu-ADT subunit C</shortName>
        <ecNumber evidence="1">6.3.5.-</ecNumber>
    </recommendedName>
</protein>
<dbReference type="SUPFAM" id="SSF141000">
    <property type="entry name" value="Glu-tRNAGln amidotransferase C subunit"/>
    <property type="match status" value="1"/>
</dbReference>
<reference evidence="3" key="1">
    <citation type="journal article" date="2019" name="Int. J. Syst. Evol. Microbiol.">
        <title>The Global Catalogue of Microorganisms (GCM) 10K type strain sequencing project: providing services to taxonomists for standard genome sequencing and annotation.</title>
        <authorList>
            <consortium name="The Broad Institute Genomics Platform"/>
            <consortium name="The Broad Institute Genome Sequencing Center for Infectious Disease"/>
            <person name="Wu L."/>
            <person name="Ma J."/>
        </authorList>
    </citation>
    <scope>NUCLEOTIDE SEQUENCE [LARGE SCALE GENOMIC DNA]</scope>
    <source>
        <strain evidence="3">JCM 17564</strain>
    </source>
</reference>
<dbReference type="HAMAP" id="MF_00122">
    <property type="entry name" value="GatC"/>
    <property type="match status" value="1"/>
</dbReference>
<comment type="similarity">
    <text evidence="1">Belongs to the GatC family.</text>
</comment>
<keyword evidence="3" id="KW-1185">Reference proteome</keyword>
<keyword evidence="1" id="KW-0648">Protein biosynthesis</keyword>
<name>A0ABP7UB26_9SPHN</name>
<comment type="subunit">
    <text evidence="1">Heterotrimer of A, B and C subunits.</text>
</comment>
<proteinExistence type="inferred from homology"/>
<dbReference type="NCBIfam" id="TIGR00135">
    <property type="entry name" value="gatC"/>
    <property type="match status" value="1"/>
</dbReference>
<evidence type="ECO:0000313" key="2">
    <source>
        <dbReference type="EMBL" id="GAA4039532.1"/>
    </source>
</evidence>
<comment type="caution">
    <text evidence="2">The sequence shown here is derived from an EMBL/GenBank/DDBJ whole genome shotgun (WGS) entry which is preliminary data.</text>
</comment>
<dbReference type="InterPro" id="IPR036113">
    <property type="entry name" value="Asp/Glu-ADT_sf_sub_c"/>
</dbReference>
<comment type="catalytic activity">
    <reaction evidence="1">
        <text>L-glutamyl-tRNA(Gln) + L-glutamine + ATP + H2O = L-glutaminyl-tRNA(Gln) + L-glutamate + ADP + phosphate + H(+)</text>
        <dbReference type="Rhea" id="RHEA:17521"/>
        <dbReference type="Rhea" id="RHEA-COMP:9681"/>
        <dbReference type="Rhea" id="RHEA-COMP:9684"/>
        <dbReference type="ChEBI" id="CHEBI:15377"/>
        <dbReference type="ChEBI" id="CHEBI:15378"/>
        <dbReference type="ChEBI" id="CHEBI:29985"/>
        <dbReference type="ChEBI" id="CHEBI:30616"/>
        <dbReference type="ChEBI" id="CHEBI:43474"/>
        <dbReference type="ChEBI" id="CHEBI:58359"/>
        <dbReference type="ChEBI" id="CHEBI:78520"/>
        <dbReference type="ChEBI" id="CHEBI:78521"/>
        <dbReference type="ChEBI" id="CHEBI:456216"/>
    </reaction>
</comment>
<sequence>MSVDTATVRHVAKLARLAMSDAEVEALVPELNNILGWVDQLGEVDTSGVEPLATVIDQKLRLRDDVIDADPLTGGNVRDKVLANAPDAQHGFFAVPKVIE</sequence>
<dbReference type="RefSeq" id="WP_344696985.1">
    <property type="nucleotide sequence ID" value="NZ_BAABBR010000001.1"/>
</dbReference>
<accession>A0ABP7UB26</accession>
<keyword evidence="1" id="KW-0547">Nucleotide-binding</keyword>
<evidence type="ECO:0000313" key="3">
    <source>
        <dbReference type="Proteomes" id="UP001424459"/>
    </source>
</evidence>
<keyword evidence="1" id="KW-0067">ATP-binding</keyword>
<gene>
    <name evidence="1 2" type="primary">gatC</name>
    <name evidence="2" type="ORF">GCM10022281_20510</name>
</gene>